<dbReference type="EMBL" id="PFMR01000298">
    <property type="protein sequence ID" value="PIZ14859.1"/>
    <property type="molecule type" value="Genomic_DNA"/>
</dbReference>
<dbReference type="PANTHER" id="PTHR30563">
    <property type="entry name" value="DNA RECOMBINATION PROTEIN RMUC"/>
    <property type="match status" value="1"/>
</dbReference>
<comment type="similarity">
    <text evidence="2">Belongs to the RmuC family.</text>
</comment>
<sequence>MELVTLIIFLFVLAVLIIFFAVILRSSGRINDLAGKVGEMTGAREEILTLRKEMSDRLSDVAGTSRASNQVMADVQKDLGAMKEATKRVEELGKGLSDLQQILSPPKLRGNLGELFLEELLSQVLPGAYEMQHRFKTGDVVDAVIKAGNRFVPVDAKFPLENFKRVVESRTEDERLSCRKKFLSDVKKHVDDIAEKYILPDEGTYDFAMMYIPAENVYYESITRDEMPGEDKGIFPYAISRKVIPVSPNSFYAYLQVIALGLKGMTLEKSAQQVLQNLSRLEGDLKRFREDFEVLGRHLKDAQGKYSDGERRLGRIEDKLGSMEKPQLEQAESSKLKAES</sequence>
<dbReference type="InterPro" id="IPR003798">
    <property type="entry name" value="DNA_recombination_RmuC"/>
</dbReference>
<evidence type="ECO:0000256" key="2">
    <source>
        <dbReference type="ARBA" id="ARBA00009840"/>
    </source>
</evidence>
<feature type="transmembrane region" description="Helical" evidence="6">
    <location>
        <begin position="6"/>
        <end position="24"/>
    </location>
</feature>
<organism evidence="7 8">
    <name type="scientific">Candidatus Desantisbacteria bacterium CG_4_10_14_0_8_um_filter_48_22</name>
    <dbReference type="NCBI Taxonomy" id="1974543"/>
    <lineage>
        <taxon>Bacteria</taxon>
        <taxon>Candidatus Desantisiibacteriota</taxon>
    </lineage>
</organism>
<keyword evidence="3" id="KW-0175">Coiled coil</keyword>
<dbReference type="PANTHER" id="PTHR30563:SF0">
    <property type="entry name" value="DNA RECOMBINATION PROTEIN RMUC"/>
    <property type="match status" value="1"/>
</dbReference>
<evidence type="ECO:0000313" key="8">
    <source>
        <dbReference type="Proteomes" id="UP000229307"/>
    </source>
</evidence>
<dbReference type="Proteomes" id="UP000229307">
    <property type="component" value="Unassembled WGS sequence"/>
</dbReference>
<keyword evidence="6" id="KW-1133">Transmembrane helix</keyword>
<keyword evidence="6" id="KW-0472">Membrane</keyword>
<dbReference type="GO" id="GO:0006310">
    <property type="term" value="P:DNA recombination"/>
    <property type="evidence" value="ECO:0007669"/>
    <property type="project" value="UniProtKB-KW"/>
</dbReference>
<evidence type="ECO:0000256" key="3">
    <source>
        <dbReference type="ARBA" id="ARBA00023054"/>
    </source>
</evidence>
<gene>
    <name evidence="7" type="ORF">COY52_10930</name>
</gene>
<evidence type="ECO:0008006" key="9">
    <source>
        <dbReference type="Google" id="ProtNLM"/>
    </source>
</evidence>
<dbReference type="Pfam" id="PF02646">
    <property type="entry name" value="RmuC"/>
    <property type="match status" value="1"/>
</dbReference>
<evidence type="ECO:0000256" key="4">
    <source>
        <dbReference type="ARBA" id="ARBA00023172"/>
    </source>
</evidence>
<evidence type="ECO:0000256" key="6">
    <source>
        <dbReference type="SAM" id="Phobius"/>
    </source>
</evidence>
<name>A0A2M7S5X9_9BACT</name>
<accession>A0A2M7S5X9</accession>
<proteinExistence type="inferred from homology"/>
<dbReference type="AlphaFoldDB" id="A0A2M7S5X9"/>
<feature type="region of interest" description="Disordered" evidence="5">
    <location>
        <begin position="317"/>
        <end position="340"/>
    </location>
</feature>
<keyword evidence="4" id="KW-0233">DNA recombination</keyword>
<protein>
    <recommendedName>
        <fullName evidence="9">DNA recombination protein RmuC</fullName>
    </recommendedName>
</protein>
<evidence type="ECO:0000256" key="5">
    <source>
        <dbReference type="SAM" id="MobiDB-lite"/>
    </source>
</evidence>
<comment type="caution">
    <text evidence="7">The sequence shown here is derived from an EMBL/GenBank/DDBJ whole genome shotgun (WGS) entry which is preliminary data.</text>
</comment>
<reference evidence="8" key="1">
    <citation type="submission" date="2017-09" db="EMBL/GenBank/DDBJ databases">
        <title>Depth-based differentiation of microbial function through sediment-hosted aquifers and enrichment of novel symbionts in the deep terrestrial subsurface.</title>
        <authorList>
            <person name="Probst A.J."/>
            <person name="Ladd B."/>
            <person name="Jarett J.K."/>
            <person name="Geller-Mcgrath D.E."/>
            <person name="Sieber C.M.K."/>
            <person name="Emerson J.B."/>
            <person name="Anantharaman K."/>
            <person name="Thomas B.C."/>
            <person name="Malmstrom R."/>
            <person name="Stieglmeier M."/>
            <person name="Klingl A."/>
            <person name="Woyke T."/>
            <person name="Ryan C.M."/>
            <person name="Banfield J.F."/>
        </authorList>
    </citation>
    <scope>NUCLEOTIDE SEQUENCE [LARGE SCALE GENOMIC DNA]</scope>
</reference>
<evidence type="ECO:0000256" key="1">
    <source>
        <dbReference type="ARBA" id="ARBA00003416"/>
    </source>
</evidence>
<keyword evidence="6" id="KW-0812">Transmembrane</keyword>
<comment type="function">
    <text evidence="1">Involved in DNA recombination.</text>
</comment>
<evidence type="ECO:0000313" key="7">
    <source>
        <dbReference type="EMBL" id="PIZ14859.1"/>
    </source>
</evidence>